<dbReference type="InterPro" id="IPR028087">
    <property type="entry name" value="Tad_N"/>
</dbReference>
<keyword evidence="4" id="KW-1185">Reference proteome</keyword>
<feature type="transmembrane region" description="Helical" evidence="1">
    <location>
        <begin position="20"/>
        <end position="41"/>
    </location>
</feature>
<sequence>MTGQRRSRVQWRDETGSVSVFVAITAIGLMILAGLIADGGAKLRATQRAESIAAEAARAGGQAIDTRAIAHGRDLSIDVEQAVRAAQTYLTSAGVEGAVSVSDDGTRIQVHVTSQSRTVFLSLIGIGTLSANGNAAAVLVHSTTGQGP</sequence>
<dbReference type="AlphaFoldDB" id="A0A1G6T111"/>
<organism evidence="3 4">
    <name type="scientific">Sanguibacter gelidistatuariae</name>
    <dbReference type="NCBI Taxonomy" id="1814289"/>
    <lineage>
        <taxon>Bacteria</taxon>
        <taxon>Bacillati</taxon>
        <taxon>Actinomycetota</taxon>
        <taxon>Actinomycetes</taxon>
        <taxon>Micrococcales</taxon>
        <taxon>Sanguibacteraceae</taxon>
        <taxon>Sanguibacter</taxon>
    </lineage>
</organism>
<dbReference type="EMBL" id="FMYH01000006">
    <property type="protein sequence ID" value="SDD22850.1"/>
    <property type="molecule type" value="Genomic_DNA"/>
</dbReference>
<evidence type="ECO:0000259" key="2">
    <source>
        <dbReference type="Pfam" id="PF13400"/>
    </source>
</evidence>
<gene>
    <name evidence="3" type="ORF">SAMN05216410_2995</name>
</gene>
<evidence type="ECO:0000256" key="1">
    <source>
        <dbReference type="SAM" id="Phobius"/>
    </source>
</evidence>
<keyword evidence="1" id="KW-1133">Transmembrane helix</keyword>
<dbReference type="Pfam" id="PF13400">
    <property type="entry name" value="Tad"/>
    <property type="match status" value="1"/>
</dbReference>
<evidence type="ECO:0000313" key="3">
    <source>
        <dbReference type="EMBL" id="SDD22850.1"/>
    </source>
</evidence>
<dbReference type="OrthoDB" id="4221177at2"/>
<proteinExistence type="predicted"/>
<keyword evidence="1" id="KW-0472">Membrane</keyword>
<dbReference type="STRING" id="1814289.SAMN05216410_2995"/>
<accession>A0A1G6T111</accession>
<protein>
    <submittedName>
        <fullName evidence="3">Putative Flp pilus-assembly TadE/G-like</fullName>
    </submittedName>
</protein>
<name>A0A1G6T111_9MICO</name>
<dbReference type="Proteomes" id="UP000199039">
    <property type="component" value="Unassembled WGS sequence"/>
</dbReference>
<feature type="domain" description="Putative Flp pilus-assembly TadG-like N-terminal" evidence="2">
    <location>
        <begin position="16"/>
        <end position="63"/>
    </location>
</feature>
<keyword evidence="1" id="KW-0812">Transmembrane</keyword>
<reference evidence="3 4" key="1">
    <citation type="submission" date="2016-09" db="EMBL/GenBank/DDBJ databases">
        <authorList>
            <person name="Capua I."/>
            <person name="De Benedictis P."/>
            <person name="Joannis T."/>
            <person name="Lombin L.H."/>
            <person name="Cattoli G."/>
        </authorList>
    </citation>
    <scope>NUCLEOTIDE SEQUENCE [LARGE SCALE GENOMIC DNA]</scope>
    <source>
        <strain evidence="3 4">ISLP-3</strain>
    </source>
</reference>
<evidence type="ECO:0000313" key="4">
    <source>
        <dbReference type="Proteomes" id="UP000199039"/>
    </source>
</evidence>